<dbReference type="SMART" id="SM00028">
    <property type="entry name" value="TPR"/>
    <property type="match status" value="5"/>
</dbReference>
<comment type="caution">
    <text evidence="3">The sequence shown here is derived from an EMBL/GenBank/DDBJ whole genome shotgun (WGS) entry which is preliminary data.</text>
</comment>
<feature type="signal peptide" evidence="2">
    <location>
        <begin position="1"/>
        <end position="20"/>
    </location>
</feature>
<dbReference type="GO" id="GO:0035269">
    <property type="term" value="P:protein O-linked glycosylation via mannose"/>
    <property type="evidence" value="ECO:0007669"/>
    <property type="project" value="TreeGrafter"/>
</dbReference>
<dbReference type="PROSITE" id="PS51257">
    <property type="entry name" value="PROKAR_LIPOPROTEIN"/>
    <property type="match status" value="1"/>
</dbReference>
<dbReference type="GO" id="GO:0000030">
    <property type="term" value="F:mannosyltransferase activity"/>
    <property type="evidence" value="ECO:0007669"/>
    <property type="project" value="TreeGrafter"/>
</dbReference>
<dbReference type="RefSeq" id="WP_184661498.1">
    <property type="nucleotide sequence ID" value="NZ_CP031518.1"/>
</dbReference>
<dbReference type="InterPro" id="IPR052384">
    <property type="entry name" value="TMTC_O-mannosyltransferase"/>
</dbReference>
<reference evidence="3 4" key="1">
    <citation type="submission" date="2020-08" db="EMBL/GenBank/DDBJ databases">
        <title>Genomic Encyclopedia of Type Strains, Phase IV (KMG-IV): sequencing the most valuable type-strain genomes for metagenomic binning, comparative biology and taxonomic classification.</title>
        <authorList>
            <person name="Goeker M."/>
        </authorList>
    </citation>
    <scope>NUCLEOTIDE SEQUENCE [LARGE SCALE GENOMIC DNA]</scope>
    <source>
        <strain evidence="3 4">DSM 103462</strain>
    </source>
</reference>
<name>A0A7W8GBE0_9SPIR</name>
<dbReference type="AlphaFoldDB" id="A0A7W8GBE0"/>
<proteinExistence type="predicted"/>
<feature type="repeat" description="TPR" evidence="1">
    <location>
        <begin position="92"/>
        <end position="125"/>
    </location>
</feature>
<dbReference type="PANTHER" id="PTHR44216">
    <property type="entry name" value="PROTEIN O-MANNOSYL-TRANSFERASE TMTC2"/>
    <property type="match status" value="1"/>
</dbReference>
<gene>
    <name evidence="3" type="ORF">HNP76_002746</name>
</gene>
<keyword evidence="4" id="KW-1185">Reference proteome</keyword>
<keyword evidence="2" id="KW-0732">Signal</keyword>
<dbReference type="Pfam" id="PF13432">
    <property type="entry name" value="TPR_16"/>
    <property type="match status" value="1"/>
</dbReference>
<dbReference type="EMBL" id="JACHFQ010000010">
    <property type="protein sequence ID" value="MBB5227347.1"/>
    <property type="molecule type" value="Genomic_DNA"/>
</dbReference>
<feature type="repeat" description="TPR" evidence="1">
    <location>
        <begin position="126"/>
        <end position="159"/>
    </location>
</feature>
<protein>
    <submittedName>
        <fullName evidence="3">Tetratricopeptide (TPR) repeat protein</fullName>
    </submittedName>
</protein>
<keyword evidence="1" id="KW-0802">TPR repeat</keyword>
<dbReference type="PROSITE" id="PS50005">
    <property type="entry name" value="TPR"/>
    <property type="match status" value="2"/>
</dbReference>
<dbReference type="Proteomes" id="UP000518887">
    <property type="component" value="Unassembled WGS sequence"/>
</dbReference>
<evidence type="ECO:0000256" key="1">
    <source>
        <dbReference type="PROSITE-ProRule" id="PRU00339"/>
    </source>
</evidence>
<feature type="chain" id="PRO_5031297176" evidence="2">
    <location>
        <begin position="21"/>
        <end position="207"/>
    </location>
</feature>
<dbReference type="InterPro" id="IPR011990">
    <property type="entry name" value="TPR-like_helical_dom_sf"/>
</dbReference>
<accession>A0A7W8GBE0</accession>
<dbReference type="Gene3D" id="1.25.40.10">
    <property type="entry name" value="Tetratricopeptide repeat domain"/>
    <property type="match status" value="2"/>
</dbReference>
<evidence type="ECO:0000256" key="2">
    <source>
        <dbReference type="SAM" id="SignalP"/>
    </source>
</evidence>
<organism evidence="3 4">
    <name type="scientific">Treponema ruminis</name>
    <dbReference type="NCBI Taxonomy" id="744515"/>
    <lineage>
        <taxon>Bacteria</taxon>
        <taxon>Pseudomonadati</taxon>
        <taxon>Spirochaetota</taxon>
        <taxon>Spirochaetia</taxon>
        <taxon>Spirochaetales</taxon>
        <taxon>Treponemataceae</taxon>
        <taxon>Treponema</taxon>
    </lineage>
</organism>
<sequence length="207" mass="23619">MRKFSIIFILLFSIVSFSCSKPGDLTIQRAMKFYQSQDYEESLKLFNEALEEETNYSPELIYNFIANVYLKQEDLENAVIYQQKSCDLHPEYRNLVSLGMTYHLLNRDQEAEAAYRKAVDLNPQKGEAYASLGAMYLGQNKILEATENLKKAATLEPKIAVIHANLAVAYAASGNLTESESEFKIAEELKCKNLEEFKERAASMQKQ</sequence>
<evidence type="ECO:0000313" key="4">
    <source>
        <dbReference type="Proteomes" id="UP000518887"/>
    </source>
</evidence>
<dbReference type="InterPro" id="IPR019734">
    <property type="entry name" value="TPR_rpt"/>
</dbReference>
<dbReference type="SUPFAM" id="SSF48452">
    <property type="entry name" value="TPR-like"/>
    <property type="match status" value="1"/>
</dbReference>
<dbReference type="PANTHER" id="PTHR44216:SF3">
    <property type="entry name" value="PROTEIN O-MANNOSYL-TRANSFERASE TMTC2"/>
    <property type="match status" value="1"/>
</dbReference>
<dbReference type="Pfam" id="PF13181">
    <property type="entry name" value="TPR_8"/>
    <property type="match status" value="2"/>
</dbReference>
<evidence type="ECO:0000313" key="3">
    <source>
        <dbReference type="EMBL" id="MBB5227347.1"/>
    </source>
</evidence>